<keyword evidence="1" id="KW-0472">Membrane</keyword>
<dbReference type="Proteomes" id="UP000293671">
    <property type="component" value="Unassembled WGS sequence"/>
</dbReference>
<proteinExistence type="predicted"/>
<comment type="caution">
    <text evidence="2">The sequence shown here is derived from an EMBL/GenBank/DDBJ whole genome shotgun (WGS) entry which is preliminary data.</text>
</comment>
<evidence type="ECO:0000313" key="3">
    <source>
        <dbReference type="Proteomes" id="UP000293671"/>
    </source>
</evidence>
<keyword evidence="1" id="KW-1133">Transmembrane helix</keyword>
<dbReference type="OrthoDB" id="5491608at2"/>
<sequence>MAPGGYAWWYLDALSDDGRHALTLIAFIGSVFSPYYAWARRSGAGADPLDHCALNVALYRLDGGRGRWAMTERGRGAVQREAGSLQIGPSALHWDGDTLCIRIDEVAVPWPARVRGEIRVTPELLAERRFALDPLARHHWQPIAPRARVELRLGEPALRWQGRGYLDANFGTEPLEAGFARWQWSRADLGQGHGGVIYELEPRGSPPMKLALRFARDGGVQPFDPPPAAALRRTGWRIDRRIGSEAPCSPALRRTLEDTPFYARSLVRAQWLGEPVDVVHESLSLDRFRAPLVQAMLPLRMPRRGSWR</sequence>
<evidence type="ECO:0000256" key="1">
    <source>
        <dbReference type="SAM" id="Phobius"/>
    </source>
</evidence>
<reference evidence="2 3" key="1">
    <citation type="submission" date="2019-02" db="EMBL/GenBank/DDBJ databases">
        <title>Genomic Encyclopedia of Type Strains, Phase IV (KMG-IV): sequencing the most valuable type-strain genomes for metagenomic binning, comparative biology and taxonomic classification.</title>
        <authorList>
            <person name="Goeker M."/>
        </authorList>
    </citation>
    <scope>NUCLEOTIDE SEQUENCE [LARGE SCALE GENOMIC DNA]</scope>
    <source>
        <strain evidence="2 3">DSM 19570</strain>
    </source>
</reference>
<dbReference type="AlphaFoldDB" id="A0A4Q7W1Q4"/>
<gene>
    <name evidence="2" type="ORF">EV670_0878</name>
</gene>
<evidence type="ECO:0000313" key="2">
    <source>
        <dbReference type="EMBL" id="RZU02848.1"/>
    </source>
</evidence>
<keyword evidence="3" id="KW-1185">Reference proteome</keyword>
<protein>
    <submittedName>
        <fullName evidence="2">Hydroxyneurosporene synthase</fullName>
    </submittedName>
</protein>
<feature type="transmembrane region" description="Helical" evidence="1">
    <location>
        <begin position="20"/>
        <end position="38"/>
    </location>
</feature>
<dbReference type="CDD" id="cd21471">
    <property type="entry name" value="CrtC-like"/>
    <property type="match status" value="1"/>
</dbReference>
<accession>A0A4Q7W1Q4</accession>
<dbReference type="RefSeq" id="WP_130430570.1">
    <property type="nucleotide sequence ID" value="NZ_SHKP01000004.1"/>
</dbReference>
<keyword evidence="1" id="KW-0812">Transmembrane</keyword>
<name>A0A4Q7W1Q4_9BURK</name>
<organism evidence="2 3">
    <name type="scientific">Rivibacter subsaxonicus</name>
    <dbReference type="NCBI Taxonomy" id="457575"/>
    <lineage>
        <taxon>Bacteria</taxon>
        <taxon>Pseudomonadati</taxon>
        <taxon>Pseudomonadota</taxon>
        <taxon>Betaproteobacteria</taxon>
        <taxon>Burkholderiales</taxon>
        <taxon>Rivibacter</taxon>
    </lineage>
</organism>
<dbReference type="EMBL" id="SHKP01000004">
    <property type="protein sequence ID" value="RZU02848.1"/>
    <property type="molecule type" value="Genomic_DNA"/>
</dbReference>
<dbReference type="SUPFAM" id="SSF159245">
    <property type="entry name" value="AttH-like"/>
    <property type="match status" value="1"/>
</dbReference>